<evidence type="ECO:0008006" key="4">
    <source>
        <dbReference type="Google" id="ProtNLM"/>
    </source>
</evidence>
<dbReference type="AlphaFoldDB" id="A0A1Q8ZTU5"/>
<sequence>MKKRTVILGIFAALVTLSAVDGAVSRWGRGETISPPLDLSGVSKLRVNGAASQISISTQNDKPFSAQLIGRRDGWGALWHSGWSARDCPQNGTMQVEGDTLMVETSALSRFFDWSDCTIELSANMRPGSAVIIRQQAARMTLSGDYSTVQVHANAGDFALTGHADTLDVSGAALRASAIFETVVHSEAINFSGKMMDVTLRFLVPTQISYAVEATASFIDSSLPNTPGAKPAITIRGEMVRATIK</sequence>
<reference evidence="2 3" key="1">
    <citation type="submission" date="2016-09" db="EMBL/GenBank/DDBJ databases">
        <title>Rhizobium oryziradicis sp. nov., isolated from the root of rice.</title>
        <authorList>
            <person name="Zhao J."/>
            <person name="Zhang X."/>
        </authorList>
    </citation>
    <scope>NUCLEOTIDE SEQUENCE [LARGE SCALE GENOMIC DNA]</scope>
    <source>
        <strain evidence="2 3">N19</strain>
    </source>
</reference>
<organism evidence="2 3">
    <name type="scientific">Rhizobium oryziradicis</name>
    <dbReference type="NCBI Taxonomy" id="1867956"/>
    <lineage>
        <taxon>Bacteria</taxon>
        <taxon>Pseudomonadati</taxon>
        <taxon>Pseudomonadota</taxon>
        <taxon>Alphaproteobacteria</taxon>
        <taxon>Hyphomicrobiales</taxon>
        <taxon>Rhizobiaceae</taxon>
        <taxon>Rhizobium/Agrobacterium group</taxon>
        <taxon>Rhizobium</taxon>
    </lineage>
</organism>
<protein>
    <recommendedName>
        <fullName evidence="4">Auto-transporter adhesin head GIN domain-containing protein</fullName>
    </recommendedName>
</protein>
<dbReference type="RefSeq" id="WP_075638515.1">
    <property type="nucleotide sequence ID" value="NZ_MKIM01000024.1"/>
</dbReference>
<accession>A0A1Q8ZTU5</accession>
<proteinExistence type="predicted"/>
<evidence type="ECO:0000313" key="2">
    <source>
        <dbReference type="EMBL" id="OLP45500.1"/>
    </source>
</evidence>
<evidence type="ECO:0000313" key="3">
    <source>
        <dbReference type="Proteomes" id="UP000186894"/>
    </source>
</evidence>
<gene>
    <name evidence="2" type="ORF">BJF95_09920</name>
</gene>
<evidence type="ECO:0000256" key="1">
    <source>
        <dbReference type="SAM" id="SignalP"/>
    </source>
</evidence>
<name>A0A1Q8ZTU5_9HYPH</name>
<feature type="chain" id="PRO_5013226159" description="Auto-transporter adhesin head GIN domain-containing protein" evidence="1">
    <location>
        <begin position="19"/>
        <end position="245"/>
    </location>
</feature>
<dbReference type="OrthoDB" id="7341910at2"/>
<keyword evidence="1" id="KW-0732">Signal</keyword>
<feature type="signal peptide" evidence="1">
    <location>
        <begin position="1"/>
        <end position="18"/>
    </location>
</feature>
<keyword evidence="3" id="KW-1185">Reference proteome</keyword>
<dbReference type="Proteomes" id="UP000186894">
    <property type="component" value="Unassembled WGS sequence"/>
</dbReference>
<comment type="caution">
    <text evidence="2">The sequence shown here is derived from an EMBL/GenBank/DDBJ whole genome shotgun (WGS) entry which is preliminary data.</text>
</comment>
<dbReference type="EMBL" id="MKIM01000024">
    <property type="protein sequence ID" value="OLP45500.1"/>
    <property type="molecule type" value="Genomic_DNA"/>
</dbReference>